<gene>
    <name evidence="1" type="ORF">CesoFtcFv8_003431</name>
</gene>
<dbReference type="Proteomes" id="UP001335648">
    <property type="component" value="Unassembled WGS sequence"/>
</dbReference>
<protein>
    <submittedName>
        <fullName evidence="1">Uncharacterized protein</fullName>
    </submittedName>
</protein>
<dbReference type="EMBL" id="JAULUE010002048">
    <property type="protein sequence ID" value="KAK5909508.1"/>
    <property type="molecule type" value="Genomic_DNA"/>
</dbReference>
<dbReference type="AlphaFoldDB" id="A0AAN8CYA6"/>
<keyword evidence="2" id="KW-1185">Reference proteome</keyword>
<accession>A0AAN8CYA6</accession>
<reference evidence="1 2" key="1">
    <citation type="journal article" date="2023" name="Mol. Biol. Evol.">
        <title>Genomics of Secondarily Temperate Adaptation in the Only Non-Antarctic Icefish.</title>
        <authorList>
            <person name="Rivera-Colon A.G."/>
            <person name="Rayamajhi N."/>
            <person name="Minhas B.F."/>
            <person name="Madrigal G."/>
            <person name="Bilyk K.T."/>
            <person name="Yoon V."/>
            <person name="Hune M."/>
            <person name="Gregory S."/>
            <person name="Cheng C.H.C."/>
            <person name="Catchen J.M."/>
        </authorList>
    </citation>
    <scope>NUCLEOTIDE SEQUENCE [LARGE SCALE GENOMIC DNA]</scope>
    <source>
        <strain evidence="1">JC2023a</strain>
    </source>
</reference>
<name>A0AAN8CYA6_9TELE</name>
<organism evidence="1 2">
    <name type="scientific">Champsocephalus esox</name>
    <name type="common">pike icefish</name>
    <dbReference type="NCBI Taxonomy" id="159716"/>
    <lineage>
        <taxon>Eukaryota</taxon>
        <taxon>Metazoa</taxon>
        <taxon>Chordata</taxon>
        <taxon>Craniata</taxon>
        <taxon>Vertebrata</taxon>
        <taxon>Euteleostomi</taxon>
        <taxon>Actinopterygii</taxon>
        <taxon>Neopterygii</taxon>
        <taxon>Teleostei</taxon>
        <taxon>Neoteleostei</taxon>
        <taxon>Acanthomorphata</taxon>
        <taxon>Eupercaria</taxon>
        <taxon>Perciformes</taxon>
        <taxon>Notothenioidei</taxon>
        <taxon>Channichthyidae</taxon>
        <taxon>Champsocephalus</taxon>
    </lineage>
</organism>
<evidence type="ECO:0000313" key="1">
    <source>
        <dbReference type="EMBL" id="KAK5909508.1"/>
    </source>
</evidence>
<evidence type="ECO:0000313" key="2">
    <source>
        <dbReference type="Proteomes" id="UP001335648"/>
    </source>
</evidence>
<sequence length="98" mass="10654">MADGRLAGKPLHSDALPRVRCHHNICYRLEPPPGPVMHPISVANLLPRATAAAIEEEVSAKENNECSWAGMTEDNNSIGLTEEIIPLLSCCYTIPPHT</sequence>
<proteinExistence type="predicted"/>
<comment type="caution">
    <text evidence="1">The sequence shown here is derived from an EMBL/GenBank/DDBJ whole genome shotgun (WGS) entry which is preliminary data.</text>
</comment>